<sequence length="679" mass="73823">MAQDSRFHVIRRAILGNTSRTVAPAERPPEHANSTHKWTVYLRAADPAQPLAAYVRRVRVFLHPSYRPDDIVDLAPPSFELTRWGWGEFPVRLQVFFRDRRNKPVDLIHILRLDAVAEAPIDFELDRRGAEDAAPEAPRAAVEQNPVLMSVAAALCRAMPLALPDALPFACPAPESPEAMLALVPPAAAERWTWAVAVDADVWRSDWPLGKRLASEAARNRELRRLIANTFALNTGNMLFDTVFRLLRSAEASKIDSDRVLDLVRCSPAAACTEAAATLACWAAEHRPGDRPLRSKPVRESQQIMPLMGWLRANGFVPMPVLNSDERQSIFGEPTADFMFASEHTNANHQAAAAAAAANSEEAPMSVTKLLPPPSLPPPPPPPPPLPELDFFFCNTCGALASRPKSDTLPAVLYCSSECKRTGCTPHTTVSSVTGALAGLPSGWDVDHGDADDDALLMVDDDASAYEVPASTSASNIADVGHIAASLRAYHLAQQDERTLANDDENNNEFEDGDDADDADDNEIDNEIDDQAIDWIWSAIRPLELNCAPASRFSNALSHNANAPQELVQLPNCSDEAFGEALDQRLVVGRVLLDVTKMFLRDLISASDKSMRKNRVAIAGSVAGSAPPNSENCGLGQDLLMLTPLHVLAAVKNDPDSFDVCSNAYLAADVNEPNSDYLQ</sequence>
<accession>A0ACC1IBN2</accession>
<protein>
    <submittedName>
        <fullName evidence="1">YEATS domain-containing protein 2</fullName>
    </submittedName>
</protein>
<reference evidence="1" key="1">
    <citation type="submission" date="2022-07" db="EMBL/GenBank/DDBJ databases">
        <title>Phylogenomic reconstructions and comparative analyses of Kickxellomycotina fungi.</title>
        <authorList>
            <person name="Reynolds N.K."/>
            <person name="Stajich J.E."/>
            <person name="Barry K."/>
            <person name="Grigoriev I.V."/>
            <person name="Crous P."/>
            <person name="Smith M.E."/>
        </authorList>
    </citation>
    <scope>NUCLEOTIDE SEQUENCE</scope>
    <source>
        <strain evidence="1">Benny 63K</strain>
    </source>
</reference>
<name>A0ACC1IBN2_9FUNG</name>
<comment type="caution">
    <text evidence="1">The sequence shown here is derived from an EMBL/GenBank/DDBJ whole genome shotgun (WGS) entry which is preliminary data.</text>
</comment>
<organism evidence="1 2">
    <name type="scientific">Kickxella alabastrina</name>
    <dbReference type="NCBI Taxonomy" id="61397"/>
    <lineage>
        <taxon>Eukaryota</taxon>
        <taxon>Fungi</taxon>
        <taxon>Fungi incertae sedis</taxon>
        <taxon>Zoopagomycota</taxon>
        <taxon>Kickxellomycotina</taxon>
        <taxon>Kickxellomycetes</taxon>
        <taxon>Kickxellales</taxon>
        <taxon>Kickxellaceae</taxon>
        <taxon>Kickxella</taxon>
    </lineage>
</organism>
<keyword evidence="2" id="KW-1185">Reference proteome</keyword>
<gene>
    <name evidence="1" type="primary">YEATS2</name>
    <name evidence="1" type="ORF">LPJ66_007334</name>
</gene>
<evidence type="ECO:0000313" key="1">
    <source>
        <dbReference type="EMBL" id="KAJ1890688.1"/>
    </source>
</evidence>
<dbReference type="Proteomes" id="UP001150581">
    <property type="component" value="Unassembled WGS sequence"/>
</dbReference>
<dbReference type="EMBL" id="JANBPG010001295">
    <property type="protein sequence ID" value="KAJ1890688.1"/>
    <property type="molecule type" value="Genomic_DNA"/>
</dbReference>
<proteinExistence type="predicted"/>
<evidence type="ECO:0000313" key="2">
    <source>
        <dbReference type="Proteomes" id="UP001150581"/>
    </source>
</evidence>